<keyword evidence="2" id="KW-1185">Reference proteome</keyword>
<dbReference type="Proteomes" id="UP001166947">
    <property type="component" value="Unassembled WGS sequence"/>
</dbReference>
<reference evidence="1" key="2">
    <citation type="journal article" date="2023" name="Curr. Microbiol.">
        <title>Neisseria montereyensis sp. nov., Isolated from Oropharynx of California Sea Lion (Zalophus californianus): Genomic, Phylogenetic, and Phenotypic Study.</title>
        <authorList>
            <person name="Volokhov D.V."/>
            <person name="Zagorodnyaya T.A."/>
            <person name="Furtak V.A."/>
            <person name="Nattanmai G."/>
            <person name="Randall L."/>
            <person name="Jose S."/>
            <person name="Gao Y."/>
            <person name="Gulland F.M."/>
            <person name="Eisenberg T."/>
            <person name="Delmonte P."/>
            <person name="Blom J."/>
            <person name="Mitchell K.K."/>
        </authorList>
    </citation>
    <scope>NUCLEOTIDE SEQUENCE</scope>
    <source>
        <strain evidence="1">CSL10203-ORH2</strain>
    </source>
</reference>
<evidence type="ECO:0008006" key="3">
    <source>
        <dbReference type="Google" id="ProtNLM"/>
    </source>
</evidence>
<organism evidence="1 2">
    <name type="scientific">Neisseria montereyensis</name>
    <dbReference type="NCBI Taxonomy" id="2973938"/>
    <lineage>
        <taxon>Bacteria</taxon>
        <taxon>Pseudomonadati</taxon>
        <taxon>Pseudomonadota</taxon>
        <taxon>Betaproteobacteria</taxon>
        <taxon>Neisseriales</taxon>
        <taxon>Neisseriaceae</taxon>
        <taxon>Neisseria</taxon>
    </lineage>
</organism>
<dbReference type="RefSeq" id="WP_259291713.1">
    <property type="nucleotide sequence ID" value="NZ_JANUXW010000004.1"/>
</dbReference>
<evidence type="ECO:0000313" key="1">
    <source>
        <dbReference type="EMBL" id="MCS4533920.1"/>
    </source>
</evidence>
<reference evidence="1" key="1">
    <citation type="submission" date="2022-08" db="EMBL/GenBank/DDBJ databases">
        <authorList>
            <person name="Volokhov D.V."/>
            <person name="Furtak V.A."/>
            <person name="Zagorodnyaya T.A."/>
        </authorList>
    </citation>
    <scope>NUCLEOTIDE SEQUENCE</scope>
    <source>
        <strain evidence="1">CSL10203-ORH2</strain>
    </source>
</reference>
<gene>
    <name evidence="1" type="ORF">NXS09_06355</name>
</gene>
<proteinExistence type="predicted"/>
<comment type="caution">
    <text evidence="1">The sequence shown here is derived from an EMBL/GenBank/DDBJ whole genome shotgun (WGS) entry which is preliminary data.</text>
</comment>
<accession>A0ABT2FCU2</accession>
<protein>
    <recommendedName>
        <fullName evidence="3">Cytoplasmic protein</fullName>
    </recommendedName>
</protein>
<sequence>MSLNIILSTVARLKHISGVNLEEINDQLEQHLLDAHRFACRNGEMLKKTQVCGCFYCQKIFSSSELQAEDFVPEQDGEETVWCPYCGIDSVIGEQSGYALTPDFLAKMNQYWFYSKD</sequence>
<name>A0ABT2FCU2_9NEIS</name>
<evidence type="ECO:0000313" key="2">
    <source>
        <dbReference type="Proteomes" id="UP001166947"/>
    </source>
</evidence>
<dbReference type="EMBL" id="JANUXW010000004">
    <property type="protein sequence ID" value="MCS4533920.1"/>
    <property type="molecule type" value="Genomic_DNA"/>
</dbReference>